<feature type="domain" description="Response regulatory" evidence="2">
    <location>
        <begin position="10"/>
        <end position="127"/>
    </location>
</feature>
<comment type="caution">
    <text evidence="4">The sequence shown here is derived from an EMBL/GenBank/DDBJ whole genome shotgun (WGS) entry which is preliminary data.</text>
</comment>
<dbReference type="EMBL" id="PDJZ01000006">
    <property type="protein sequence ID" value="RXJ84198.1"/>
    <property type="molecule type" value="Genomic_DNA"/>
</dbReference>
<evidence type="ECO:0000256" key="1">
    <source>
        <dbReference type="PROSITE-ProRule" id="PRU00169"/>
    </source>
</evidence>
<dbReference type="InterPro" id="IPR011006">
    <property type="entry name" value="CheY-like_superfamily"/>
</dbReference>
<dbReference type="SUPFAM" id="SSF52172">
    <property type="entry name" value="CheY-like"/>
    <property type="match status" value="1"/>
</dbReference>
<dbReference type="OrthoDB" id="9781223at2"/>
<dbReference type="AlphaFoldDB" id="A0A4Q0ZL02"/>
<organism evidence="4 5">
    <name type="scientific">Arcobacter cloacae</name>
    <dbReference type="NCBI Taxonomy" id="1054034"/>
    <lineage>
        <taxon>Bacteria</taxon>
        <taxon>Pseudomonadati</taxon>
        <taxon>Campylobacterota</taxon>
        <taxon>Epsilonproteobacteria</taxon>
        <taxon>Campylobacterales</taxon>
        <taxon>Arcobacteraceae</taxon>
        <taxon>Arcobacter</taxon>
    </lineage>
</organism>
<dbReference type="Proteomes" id="UP000290870">
    <property type="component" value="Unassembled WGS sequence"/>
</dbReference>
<dbReference type="InterPro" id="IPR037522">
    <property type="entry name" value="HD_GYP_dom"/>
</dbReference>
<dbReference type="InterPro" id="IPR052020">
    <property type="entry name" value="Cyclic_di-GMP/3'3'-cGAMP_PDE"/>
</dbReference>
<dbReference type="SMART" id="SM00448">
    <property type="entry name" value="REC"/>
    <property type="match status" value="1"/>
</dbReference>
<protein>
    <submittedName>
        <fullName evidence="4">Two-component system response regulator</fullName>
    </submittedName>
</protein>
<evidence type="ECO:0000259" key="2">
    <source>
        <dbReference type="PROSITE" id="PS50110"/>
    </source>
</evidence>
<feature type="modified residue" description="4-aspartylphosphate" evidence="1">
    <location>
        <position position="60"/>
    </location>
</feature>
<keyword evidence="1" id="KW-0597">Phosphoprotein</keyword>
<dbReference type="SMART" id="SM00471">
    <property type="entry name" value="HDc"/>
    <property type="match status" value="1"/>
</dbReference>
<dbReference type="RefSeq" id="WP_128986627.1">
    <property type="nucleotide sequence ID" value="NZ_PDJZ01000006.1"/>
</dbReference>
<dbReference type="SUPFAM" id="SSF109604">
    <property type="entry name" value="HD-domain/PDEase-like"/>
    <property type="match status" value="1"/>
</dbReference>
<dbReference type="Pfam" id="PF13487">
    <property type="entry name" value="HD_5"/>
    <property type="match status" value="1"/>
</dbReference>
<dbReference type="GO" id="GO:0000160">
    <property type="term" value="P:phosphorelay signal transduction system"/>
    <property type="evidence" value="ECO:0007669"/>
    <property type="project" value="InterPro"/>
</dbReference>
<evidence type="ECO:0000259" key="3">
    <source>
        <dbReference type="PROSITE" id="PS51832"/>
    </source>
</evidence>
<feature type="domain" description="HD-GYP" evidence="3">
    <location>
        <begin position="154"/>
        <end position="365"/>
    </location>
</feature>
<evidence type="ECO:0000313" key="5">
    <source>
        <dbReference type="Proteomes" id="UP000290870"/>
    </source>
</evidence>
<dbReference type="CDD" id="cd00077">
    <property type="entry name" value="HDc"/>
    <property type="match status" value="1"/>
</dbReference>
<dbReference type="Gene3D" id="1.10.3210.10">
    <property type="entry name" value="Hypothetical protein af1432"/>
    <property type="match status" value="1"/>
</dbReference>
<dbReference type="Pfam" id="PF00072">
    <property type="entry name" value="Response_reg"/>
    <property type="match status" value="1"/>
</dbReference>
<dbReference type="Gene3D" id="3.40.50.2300">
    <property type="match status" value="1"/>
</dbReference>
<accession>A0A4Q0ZL02</accession>
<dbReference type="InterPro" id="IPR001789">
    <property type="entry name" value="Sig_transdc_resp-reg_receiver"/>
</dbReference>
<gene>
    <name evidence="4" type="ORF">CRU90_07300</name>
</gene>
<proteinExistence type="predicted"/>
<name>A0A4Q0ZL02_9BACT</name>
<dbReference type="PANTHER" id="PTHR45228">
    <property type="entry name" value="CYCLIC DI-GMP PHOSPHODIESTERASE TM_0186-RELATED"/>
    <property type="match status" value="1"/>
</dbReference>
<dbReference type="PROSITE" id="PS51832">
    <property type="entry name" value="HD_GYP"/>
    <property type="match status" value="1"/>
</dbReference>
<dbReference type="PROSITE" id="PS50110">
    <property type="entry name" value="RESPONSE_REGULATORY"/>
    <property type="match status" value="1"/>
</dbReference>
<sequence length="365" mass="41541">MQQNEFTKKIVLVIDDTPDNLFLVTNLLKDLYTIKVANSGEKALKFLQETLFPPDLILLDIMMPVLNGYDVLKKIKENQKLQNIPVVFLTAKSSVEDEKLGFDLGANDYITKPISPPILLARVKTQLENKAISDFLRDKNEFLEKEIEKRTKDIIAIQNVTIFAMASLAETRDNETGNHIKRTSNYVKMLAKKLQNHPKFKAYLTDEMIDTLYKSAPLHDIGKIGIPDHILLKPGKLTSEEFEIMKTHTTLGKEAIEHAEKELGYEVDFLKTAKEIAYSHQEKYDGSGYPLGLKGDKIPISARLMSVADVYDALRSKRIYKNSFDLQTTLKIMKDGRGSHFDPDMLDAFLEIHNEFEVIASNFVD</sequence>
<dbReference type="PANTHER" id="PTHR45228:SF5">
    <property type="entry name" value="CYCLIC DI-GMP PHOSPHODIESTERASE VC_1348-RELATED"/>
    <property type="match status" value="1"/>
</dbReference>
<reference evidence="4 5" key="1">
    <citation type="submission" date="2017-10" db="EMBL/GenBank/DDBJ databases">
        <title>Genomics of the genus Arcobacter.</title>
        <authorList>
            <person name="Perez-Cataluna A."/>
            <person name="Figueras M.J."/>
        </authorList>
    </citation>
    <scope>NUCLEOTIDE SEQUENCE [LARGE SCALE GENOMIC DNA]</scope>
    <source>
        <strain evidence="4 5">F26</strain>
    </source>
</reference>
<evidence type="ECO:0000313" key="4">
    <source>
        <dbReference type="EMBL" id="RXJ84198.1"/>
    </source>
</evidence>
<dbReference type="InterPro" id="IPR003607">
    <property type="entry name" value="HD/PDEase_dom"/>
</dbReference>